<keyword evidence="3" id="KW-0732">Signal</keyword>
<protein>
    <recommendedName>
        <fullName evidence="7">Gram-positive cocci surface proteins LPxTG domain-containing protein</fullName>
    </recommendedName>
</protein>
<sequence length="171" mass="18078">MVLLADRSRRLRPHDIRFEFYDERGAQWRPVRFRSTPGGENAGVFTGRRFAGFTVPAHGDLTVALRSRFAADGPLGPVTATVSAGRPSGADATGAGWSGQVTFRITDHPARRPGAAPSTGGGGPERPPGALAETGRAVRISRQVLLPLAGAAAVLLTGGGLLLYARRTRRR</sequence>
<dbReference type="Proteomes" id="UP000297948">
    <property type="component" value="Unassembled WGS sequence"/>
</dbReference>
<proteinExistence type="predicted"/>
<evidence type="ECO:0000313" key="9">
    <source>
        <dbReference type="Proteomes" id="UP000297948"/>
    </source>
</evidence>
<reference evidence="8 9" key="1">
    <citation type="submission" date="2019-03" db="EMBL/GenBank/DDBJ databases">
        <authorList>
            <person name="Gonzalez-Pimentel J.L."/>
        </authorList>
    </citation>
    <scope>NUCLEOTIDE SEQUENCE [LARGE SCALE GENOMIC DNA]</scope>
    <source>
        <strain evidence="8 9">JCM 31289</strain>
    </source>
</reference>
<dbReference type="PROSITE" id="PS50847">
    <property type="entry name" value="GRAM_POS_ANCHORING"/>
    <property type="match status" value="1"/>
</dbReference>
<comment type="caution">
    <text evidence="8">The sequence shown here is derived from an EMBL/GenBank/DDBJ whole genome shotgun (WGS) entry which is preliminary data.</text>
</comment>
<evidence type="ECO:0000256" key="1">
    <source>
        <dbReference type="ARBA" id="ARBA00022512"/>
    </source>
</evidence>
<evidence type="ECO:0000313" key="8">
    <source>
        <dbReference type="EMBL" id="TGA87885.1"/>
    </source>
</evidence>
<dbReference type="InterPro" id="IPR019931">
    <property type="entry name" value="LPXTG_anchor"/>
</dbReference>
<name>A0A4Z0FYD4_9ACTN</name>
<keyword evidence="2" id="KW-0964">Secreted</keyword>
<keyword evidence="6" id="KW-0812">Transmembrane</keyword>
<keyword evidence="6" id="KW-1133">Transmembrane helix</keyword>
<evidence type="ECO:0000256" key="5">
    <source>
        <dbReference type="SAM" id="MobiDB-lite"/>
    </source>
</evidence>
<dbReference type="AlphaFoldDB" id="A0A4Z0FYD4"/>
<feature type="region of interest" description="Disordered" evidence="5">
    <location>
        <begin position="107"/>
        <end position="131"/>
    </location>
</feature>
<keyword evidence="9" id="KW-1185">Reference proteome</keyword>
<keyword evidence="1" id="KW-0134">Cell wall</keyword>
<evidence type="ECO:0000256" key="2">
    <source>
        <dbReference type="ARBA" id="ARBA00022525"/>
    </source>
</evidence>
<evidence type="ECO:0000256" key="6">
    <source>
        <dbReference type="SAM" id="Phobius"/>
    </source>
</evidence>
<evidence type="ECO:0000256" key="4">
    <source>
        <dbReference type="ARBA" id="ARBA00023088"/>
    </source>
</evidence>
<feature type="domain" description="Gram-positive cocci surface proteins LPxTG" evidence="7">
    <location>
        <begin position="131"/>
        <end position="171"/>
    </location>
</feature>
<dbReference type="OrthoDB" id="4336829at2"/>
<keyword evidence="6" id="KW-0472">Membrane</keyword>
<feature type="transmembrane region" description="Helical" evidence="6">
    <location>
        <begin position="144"/>
        <end position="165"/>
    </location>
</feature>
<evidence type="ECO:0000256" key="3">
    <source>
        <dbReference type="ARBA" id="ARBA00022729"/>
    </source>
</evidence>
<evidence type="ECO:0000259" key="7">
    <source>
        <dbReference type="PROSITE" id="PS50847"/>
    </source>
</evidence>
<gene>
    <name evidence="8" type="ORF">E4099_29845</name>
</gene>
<keyword evidence="4" id="KW-0572">Peptidoglycan-anchor</keyword>
<organism evidence="8 9">
    <name type="scientific">Streptomyces palmae</name>
    <dbReference type="NCBI Taxonomy" id="1701085"/>
    <lineage>
        <taxon>Bacteria</taxon>
        <taxon>Bacillati</taxon>
        <taxon>Actinomycetota</taxon>
        <taxon>Actinomycetes</taxon>
        <taxon>Kitasatosporales</taxon>
        <taxon>Streptomycetaceae</taxon>
        <taxon>Streptomyces</taxon>
    </lineage>
</organism>
<dbReference type="EMBL" id="SRID01000495">
    <property type="protein sequence ID" value="TGA87885.1"/>
    <property type="molecule type" value="Genomic_DNA"/>
</dbReference>
<accession>A0A4Z0FYD4</accession>